<organism evidence="8 9">
    <name type="scientific">Actinomadura madurae</name>
    <dbReference type="NCBI Taxonomy" id="1993"/>
    <lineage>
        <taxon>Bacteria</taxon>
        <taxon>Bacillati</taxon>
        <taxon>Actinomycetota</taxon>
        <taxon>Actinomycetes</taxon>
        <taxon>Streptosporangiales</taxon>
        <taxon>Thermomonosporaceae</taxon>
        <taxon>Actinomadura</taxon>
    </lineage>
</organism>
<evidence type="ECO:0000256" key="4">
    <source>
        <dbReference type="RuleBase" id="RU003733"/>
    </source>
</evidence>
<evidence type="ECO:0000256" key="2">
    <source>
        <dbReference type="ARBA" id="ARBA00022679"/>
    </source>
</evidence>
<protein>
    <submittedName>
        <fullName evidence="8">Xylulokinase</fullName>
    </submittedName>
</protein>
<gene>
    <name evidence="8" type="ORF">SAMN04489713_13233</name>
</gene>
<evidence type="ECO:0000259" key="6">
    <source>
        <dbReference type="Pfam" id="PF00370"/>
    </source>
</evidence>
<dbReference type="Gene3D" id="3.30.420.40">
    <property type="match status" value="2"/>
</dbReference>
<feature type="domain" description="Carbohydrate kinase FGGY N-terminal" evidence="6">
    <location>
        <begin position="3"/>
        <end position="244"/>
    </location>
</feature>
<evidence type="ECO:0000313" key="8">
    <source>
        <dbReference type="EMBL" id="SFQ43323.1"/>
    </source>
</evidence>
<feature type="compositionally biased region" description="Basic and acidic residues" evidence="5">
    <location>
        <begin position="503"/>
        <end position="515"/>
    </location>
</feature>
<dbReference type="InterPro" id="IPR043129">
    <property type="entry name" value="ATPase_NBD"/>
</dbReference>
<feature type="domain" description="Carbohydrate kinase FGGY C-terminal" evidence="7">
    <location>
        <begin position="256"/>
        <end position="437"/>
    </location>
</feature>
<dbReference type="Pfam" id="PF02782">
    <property type="entry name" value="FGGY_C"/>
    <property type="match status" value="1"/>
</dbReference>
<dbReference type="PROSITE" id="PS00445">
    <property type="entry name" value="FGGY_KINASES_2"/>
    <property type="match status" value="1"/>
</dbReference>
<evidence type="ECO:0000256" key="3">
    <source>
        <dbReference type="ARBA" id="ARBA00022777"/>
    </source>
</evidence>
<accession>A0A1I5YGK1</accession>
<dbReference type="Pfam" id="PF00370">
    <property type="entry name" value="FGGY_N"/>
    <property type="match status" value="1"/>
</dbReference>
<reference evidence="8 9" key="1">
    <citation type="submission" date="2016-10" db="EMBL/GenBank/DDBJ databases">
        <authorList>
            <person name="de Groot N.N."/>
        </authorList>
    </citation>
    <scope>NUCLEOTIDE SEQUENCE [LARGE SCALE GENOMIC DNA]</scope>
    <source>
        <strain evidence="8 9">DSM 43067</strain>
    </source>
</reference>
<dbReference type="STRING" id="1993.SAMN04489713_13233"/>
<dbReference type="GO" id="GO:0016301">
    <property type="term" value="F:kinase activity"/>
    <property type="evidence" value="ECO:0007669"/>
    <property type="project" value="UniProtKB-KW"/>
</dbReference>
<keyword evidence="2 4" id="KW-0808">Transferase</keyword>
<dbReference type="SUPFAM" id="SSF53067">
    <property type="entry name" value="Actin-like ATPase domain"/>
    <property type="match status" value="2"/>
</dbReference>
<dbReference type="PANTHER" id="PTHR43095:SF3">
    <property type="entry name" value="L-XYLULOSE_3-KETO-L-GULONATE KINASE"/>
    <property type="match status" value="1"/>
</dbReference>
<dbReference type="InterPro" id="IPR018485">
    <property type="entry name" value="FGGY_C"/>
</dbReference>
<keyword evidence="9" id="KW-1185">Reference proteome</keyword>
<name>A0A1I5YGK1_9ACTN</name>
<dbReference type="GO" id="GO:0016773">
    <property type="term" value="F:phosphotransferase activity, alcohol group as acceptor"/>
    <property type="evidence" value="ECO:0007669"/>
    <property type="project" value="InterPro"/>
</dbReference>
<dbReference type="InterPro" id="IPR018484">
    <property type="entry name" value="FGGY_N"/>
</dbReference>
<sequence length="515" mass="53530">MTVVCVDAGTTMIKAVGYAEDGTELAVARRPTAVTRPAPGHAEQDMAEVWRAVADAVREVLARTGTGADLLALTAQGDGSWLVDGDGAPTGPAILWNDGRAAAAVERWAASGVLEEAFRVNGSLHFAGLPNAILTWLSEHDPDRLARSAASLTCGGWIFSRLTGEIAVDGSDASAPFMDITALRYSDDLLRLYGMEWARRLLPGLRGDDRRTAPLTPDAAAELGLPAGVPVVLAPYDIASTAIGAGAVDTGQACTILGTTLCTEMVVDGPRLAGEPSGLTVAMGLPGRYLRAFPTLAGGQVVDWACRILGLTAPADLAELAVRVPPGAGGLVFLPYLSPAGERAPFLDPRARGAFHGLTVDHEREHLARAVLEGLSLVVRDCLTAAETRPTELRVSGGGSASPIWLGMLADVTGVPVVRSADAESGARGAFIVGLLATGRARDAREAADAHIRPGDSYTPDAARAAHYAQAYEDFLAVRTATARAWPTLAAARARTAPGTPRPPDEDARPEDAGL</sequence>
<dbReference type="PIRSF" id="PIRSF000538">
    <property type="entry name" value="GlpK"/>
    <property type="match status" value="1"/>
</dbReference>
<dbReference type="InParanoid" id="A0A1I5YGK1"/>
<dbReference type="EMBL" id="FOVH01000032">
    <property type="protein sequence ID" value="SFQ43323.1"/>
    <property type="molecule type" value="Genomic_DNA"/>
</dbReference>
<dbReference type="InterPro" id="IPR018483">
    <property type="entry name" value="Carb_kinase_FGGY_CS"/>
</dbReference>
<evidence type="ECO:0000256" key="1">
    <source>
        <dbReference type="ARBA" id="ARBA00009156"/>
    </source>
</evidence>
<dbReference type="GO" id="GO:0005975">
    <property type="term" value="P:carbohydrate metabolic process"/>
    <property type="evidence" value="ECO:0007669"/>
    <property type="project" value="InterPro"/>
</dbReference>
<dbReference type="InterPro" id="IPR000577">
    <property type="entry name" value="Carb_kinase_FGGY"/>
</dbReference>
<feature type="region of interest" description="Disordered" evidence="5">
    <location>
        <begin position="492"/>
        <end position="515"/>
    </location>
</feature>
<proteinExistence type="inferred from homology"/>
<dbReference type="InterPro" id="IPR050406">
    <property type="entry name" value="FGGY_Carb_Kinase"/>
</dbReference>
<comment type="similarity">
    <text evidence="1 4">Belongs to the FGGY kinase family.</text>
</comment>
<dbReference type="PANTHER" id="PTHR43095">
    <property type="entry name" value="SUGAR KINASE"/>
    <property type="match status" value="1"/>
</dbReference>
<keyword evidence="3 4" id="KW-0418">Kinase</keyword>
<dbReference type="eggNOG" id="COG1070">
    <property type="taxonomic scope" value="Bacteria"/>
</dbReference>
<dbReference type="RefSeq" id="WP_075024932.1">
    <property type="nucleotide sequence ID" value="NZ_FOVH01000032.1"/>
</dbReference>
<evidence type="ECO:0000256" key="5">
    <source>
        <dbReference type="SAM" id="MobiDB-lite"/>
    </source>
</evidence>
<evidence type="ECO:0000259" key="7">
    <source>
        <dbReference type="Pfam" id="PF02782"/>
    </source>
</evidence>
<dbReference type="AlphaFoldDB" id="A0A1I5YGK1"/>
<dbReference type="Proteomes" id="UP000183413">
    <property type="component" value="Unassembled WGS sequence"/>
</dbReference>
<evidence type="ECO:0000313" key="9">
    <source>
        <dbReference type="Proteomes" id="UP000183413"/>
    </source>
</evidence>